<evidence type="ECO:0008006" key="5">
    <source>
        <dbReference type="Google" id="ProtNLM"/>
    </source>
</evidence>
<evidence type="ECO:0000259" key="1">
    <source>
        <dbReference type="Pfam" id="PF10022"/>
    </source>
</evidence>
<dbReference type="AlphaFoldDB" id="A0A165G4I8"/>
<dbReference type="PANTHER" id="PTHR35339">
    <property type="entry name" value="LINALOOL DEHYDRATASE_ISOMERASE DOMAIN-CONTAINING PROTEIN"/>
    <property type="match status" value="1"/>
</dbReference>
<feature type="domain" description="DUF2264" evidence="1">
    <location>
        <begin position="14"/>
        <end position="365"/>
    </location>
</feature>
<dbReference type="InterPro" id="IPR016624">
    <property type="entry name" value="UCP014753"/>
</dbReference>
<organism evidence="3 4">
    <name type="scientific">Calocera cornea HHB12733</name>
    <dbReference type="NCBI Taxonomy" id="1353952"/>
    <lineage>
        <taxon>Eukaryota</taxon>
        <taxon>Fungi</taxon>
        <taxon>Dikarya</taxon>
        <taxon>Basidiomycota</taxon>
        <taxon>Agaricomycotina</taxon>
        <taxon>Dacrymycetes</taxon>
        <taxon>Dacrymycetales</taxon>
        <taxon>Dacrymycetaceae</taxon>
        <taxon>Calocera</taxon>
    </lineage>
</organism>
<accession>A0A165G4I8</accession>
<dbReference type="InterPro" id="IPR049349">
    <property type="entry name" value="DUF2264_N"/>
</dbReference>
<reference evidence="3 4" key="1">
    <citation type="journal article" date="2016" name="Mol. Biol. Evol.">
        <title>Comparative Genomics of Early-Diverging Mushroom-Forming Fungi Provides Insights into the Origins of Lignocellulose Decay Capabilities.</title>
        <authorList>
            <person name="Nagy L.G."/>
            <person name="Riley R."/>
            <person name="Tritt A."/>
            <person name="Adam C."/>
            <person name="Daum C."/>
            <person name="Floudas D."/>
            <person name="Sun H."/>
            <person name="Yadav J.S."/>
            <person name="Pangilinan J."/>
            <person name="Larsson K.H."/>
            <person name="Matsuura K."/>
            <person name="Barry K."/>
            <person name="Labutti K."/>
            <person name="Kuo R."/>
            <person name="Ohm R.A."/>
            <person name="Bhattacharya S.S."/>
            <person name="Shirouzu T."/>
            <person name="Yoshinaga Y."/>
            <person name="Martin F.M."/>
            <person name="Grigoriev I.V."/>
            <person name="Hibbett D.S."/>
        </authorList>
    </citation>
    <scope>NUCLEOTIDE SEQUENCE [LARGE SCALE GENOMIC DNA]</scope>
    <source>
        <strain evidence="3 4">HHB12733</strain>
    </source>
</reference>
<dbReference type="InterPro" id="IPR049237">
    <property type="entry name" value="DUF2264_C"/>
</dbReference>
<keyword evidence="4" id="KW-1185">Reference proteome</keyword>
<proteinExistence type="predicted"/>
<gene>
    <name evidence="3" type="ORF">CALCODRAFT_523939</name>
</gene>
<protein>
    <recommendedName>
        <fullName evidence="5">DUF2264 domain-containing protein</fullName>
    </recommendedName>
</protein>
<evidence type="ECO:0000313" key="3">
    <source>
        <dbReference type="EMBL" id="KZT57588.1"/>
    </source>
</evidence>
<dbReference type="OrthoDB" id="5150166at2759"/>
<dbReference type="Pfam" id="PF20938">
    <property type="entry name" value="DUF2264_C"/>
    <property type="match status" value="1"/>
</dbReference>
<dbReference type="STRING" id="1353952.A0A165G4I8"/>
<dbReference type="Proteomes" id="UP000076842">
    <property type="component" value="Unassembled WGS sequence"/>
</dbReference>
<name>A0A165G4I8_9BASI</name>
<dbReference type="PIRSF" id="PIRSF014753">
    <property type="entry name" value="UCP014753"/>
    <property type="match status" value="1"/>
</dbReference>
<evidence type="ECO:0000259" key="2">
    <source>
        <dbReference type="Pfam" id="PF20938"/>
    </source>
</evidence>
<dbReference type="EMBL" id="KV423961">
    <property type="protein sequence ID" value="KZT57588.1"/>
    <property type="molecule type" value="Genomic_DNA"/>
</dbReference>
<evidence type="ECO:0000313" key="4">
    <source>
        <dbReference type="Proteomes" id="UP000076842"/>
    </source>
</evidence>
<dbReference type="PANTHER" id="PTHR35339:SF4">
    <property type="entry name" value="LINALOOL DEHYDRATASE_ISOMERASE DOMAIN-CONTAINING PROTEIN"/>
    <property type="match status" value="1"/>
</dbReference>
<feature type="domain" description="DUF2264" evidence="2">
    <location>
        <begin position="371"/>
        <end position="636"/>
    </location>
</feature>
<sequence length="639" mass="70420">MPPTHPFAANPLKTKADLQQACISLLAPLAAHTSPGGARIRLGFTGTHYDEVAAQLEGFSRPLWGLSALLAGGYPADQFPEAENWRRGLESGTDPAGEEFWGYSRAKDQRMVEMAAIGYSLAIAPEQLWAPLSDKGKKDLAEWLGAINDKEMPDTNWLWFRVFANLGLAKVGAPHSDERMKADLDHLDTFYLGDGWSRDGPEGVRQLDYYSSSYAIHYAQLVYSKLAADSDPKRCAEYRARGSRFAVDFVHYFDEQGRAIPFGRSMTYRFAMAAFWGALAFADVQPPAPLSWGVIKGLLLRNLRWWSKQEIFNADGTMPIGFVFPNMYMTENYNSPGSPYWCMKAFIPLSLPETHPFWASPEEPYPQSLPLTVALDHPSHIVTRLGGHTFLLSSGQACHYPLRHTAEKYGKFAYSSAFGFCVPTGSFELEQHAADSMLALSDDGAGERWRVRRIALDARIEVDDGVPVLRSGWKPWPDVEVETWLYPPSARAPNWHWRVHRLKTGRKLQGADGGFAIYGQEKSGRALPPFLPETGEGRIEGGVGALAASSAGVSAVLDMSPSHPRTGTVVNVDANANIMATRSVLPTLMSHHEPGDEVWLVTAVFAIPSKEGAEGAPDGWLKAWEVPPALPPSVKARVH</sequence>
<dbReference type="Pfam" id="PF10022">
    <property type="entry name" value="DUF2264"/>
    <property type="match status" value="1"/>
</dbReference>
<dbReference type="InParanoid" id="A0A165G4I8"/>